<sequence>MGEAVKPHARFCFGQADNRATAAEAAKTDSDFHHPVRLYWPKSRSFDYLYSAGEILLNNFPVQATINLYEDSDSADNEEDKEEEEEEEDDEEEEEDEDKDVNENEPEVCMGVSEATTHKATAHSPDPHSACPN</sequence>
<evidence type="ECO:0000256" key="4">
    <source>
        <dbReference type="ARBA" id="ARBA00023242"/>
    </source>
</evidence>
<reference evidence="6" key="1">
    <citation type="submission" date="2025-08" db="UniProtKB">
        <authorList>
            <consortium name="Ensembl"/>
        </authorList>
    </citation>
    <scope>IDENTIFICATION</scope>
</reference>
<evidence type="ECO:0000313" key="6">
    <source>
        <dbReference type="Ensembl" id="ENSMSIP00000010302.1"/>
    </source>
</evidence>
<evidence type="ECO:0000256" key="1">
    <source>
        <dbReference type="ARBA" id="ARBA00004123"/>
    </source>
</evidence>
<dbReference type="GO" id="GO:0009880">
    <property type="term" value="P:embryonic pattern specification"/>
    <property type="evidence" value="ECO:0007669"/>
    <property type="project" value="TreeGrafter"/>
</dbReference>
<feature type="compositionally biased region" description="Acidic residues" evidence="5">
    <location>
        <begin position="70"/>
        <end position="106"/>
    </location>
</feature>
<dbReference type="InterPro" id="IPR028127">
    <property type="entry name" value="Ripply_fam"/>
</dbReference>
<dbReference type="GO" id="GO:0000122">
    <property type="term" value="P:negative regulation of transcription by RNA polymerase II"/>
    <property type="evidence" value="ECO:0007669"/>
    <property type="project" value="TreeGrafter"/>
</dbReference>
<protein>
    <recommendedName>
        <fullName evidence="8">Protein ripply1</fullName>
    </recommendedName>
</protein>
<keyword evidence="7" id="KW-1185">Reference proteome</keyword>
<dbReference type="AlphaFoldDB" id="A0A8C6GR61"/>
<dbReference type="GeneTree" id="ENSGT00940000161952"/>
<name>A0A8C6GR61_MUSSI</name>
<dbReference type="GO" id="GO:0005634">
    <property type="term" value="C:nucleus"/>
    <property type="evidence" value="ECO:0007669"/>
    <property type="project" value="UniProtKB-SubCell"/>
</dbReference>
<dbReference type="PANTHER" id="PTHR16770">
    <property type="entry name" value="PROTEIN RIPPLY-LIKE"/>
    <property type="match status" value="1"/>
</dbReference>
<feature type="region of interest" description="Disordered" evidence="5">
    <location>
        <begin position="67"/>
        <end position="133"/>
    </location>
</feature>
<evidence type="ECO:0000256" key="3">
    <source>
        <dbReference type="ARBA" id="ARBA00022473"/>
    </source>
</evidence>
<dbReference type="Proteomes" id="UP000694415">
    <property type="component" value="Unplaced"/>
</dbReference>
<organism evidence="6 7">
    <name type="scientific">Mus spicilegus</name>
    <name type="common">Mound-building mouse</name>
    <dbReference type="NCBI Taxonomy" id="10103"/>
    <lineage>
        <taxon>Eukaryota</taxon>
        <taxon>Metazoa</taxon>
        <taxon>Chordata</taxon>
        <taxon>Craniata</taxon>
        <taxon>Vertebrata</taxon>
        <taxon>Euteleostomi</taxon>
        <taxon>Mammalia</taxon>
        <taxon>Eutheria</taxon>
        <taxon>Euarchontoglires</taxon>
        <taxon>Glires</taxon>
        <taxon>Rodentia</taxon>
        <taxon>Myomorpha</taxon>
        <taxon>Muroidea</taxon>
        <taxon>Muridae</taxon>
        <taxon>Murinae</taxon>
        <taxon>Mus</taxon>
        <taxon>Mus</taxon>
    </lineage>
</organism>
<evidence type="ECO:0000313" key="7">
    <source>
        <dbReference type="Proteomes" id="UP000694415"/>
    </source>
</evidence>
<evidence type="ECO:0000256" key="5">
    <source>
        <dbReference type="SAM" id="MobiDB-lite"/>
    </source>
</evidence>
<dbReference type="PANTHER" id="PTHR16770:SF5">
    <property type="entry name" value="PROTEIN RIPPLY1"/>
    <property type="match status" value="1"/>
</dbReference>
<accession>A0A8C6GR61</accession>
<dbReference type="Ensembl" id="ENSMSIT00000013038.1">
    <property type="protein sequence ID" value="ENSMSIP00000010302.1"/>
    <property type="gene ID" value="ENSMSIG00000009035.1"/>
</dbReference>
<reference evidence="6" key="2">
    <citation type="submission" date="2025-09" db="UniProtKB">
        <authorList>
            <consortium name="Ensembl"/>
        </authorList>
    </citation>
    <scope>IDENTIFICATION</scope>
</reference>
<comment type="similarity">
    <text evidence="2">Belongs to the ripply family.</text>
</comment>
<keyword evidence="4" id="KW-0539">Nucleus</keyword>
<evidence type="ECO:0008006" key="8">
    <source>
        <dbReference type="Google" id="ProtNLM"/>
    </source>
</evidence>
<proteinExistence type="inferred from homology"/>
<comment type="subcellular location">
    <subcellularLocation>
        <location evidence="1">Nucleus</location>
    </subcellularLocation>
</comment>
<dbReference type="Pfam" id="PF14998">
    <property type="entry name" value="Ripply"/>
    <property type="match status" value="1"/>
</dbReference>
<evidence type="ECO:0000256" key="2">
    <source>
        <dbReference type="ARBA" id="ARBA00006944"/>
    </source>
</evidence>
<keyword evidence="3" id="KW-0217">Developmental protein</keyword>